<organism evidence="2 3">
    <name type="scientific">Sapajus apella</name>
    <name type="common">Brown-capped capuchin</name>
    <name type="synonym">Cebus apella</name>
    <dbReference type="NCBI Taxonomy" id="9515"/>
    <lineage>
        <taxon>Eukaryota</taxon>
        <taxon>Metazoa</taxon>
        <taxon>Chordata</taxon>
        <taxon>Craniata</taxon>
        <taxon>Vertebrata</taxon>
        <taxon>Euteleostomi</taxon>
        <taxon>Mammalia</taxon>
        <taxon>Eutheria</taxon>
        <taxon>Euarchontoglires</taxon>
        <taxon>Primates</taxon>
        <taxon>Haplorrhini</taxon>
        <taxon>Platyrrhini</taxon>
        <taxon>Cebidae</taxon>
        <taxon>Cebinae</taxon>
        <taxon>Sapajus</taxon>
    </lineage>
</organism>
<evidence type="ECO:0000313" key="2">
    <source>
        <dbReference type="Proteomes" id="UP000504640"/>
    </source>
</evidence>
<proteinExistence type="predicted"/>
<evidence type="ECO:0000256" key="1">
    <source>
        <dbReference type="SAM" id="MobiDB-lite"/>
    </source>
</evidence>
<dbReference type="RefSeq" id="XP_032102255.1">
    <property type="nucleotide sequence ID" value="XM_032246364.1"/>
</dbReference>
<evidence type="ECO:0000313" key="3">
    <source>
        <dbReference type="RefSeq" id="XP_032102255.1"/>
    </source>
</evidence>
<reference evidence="3" key="1">
    <citation type="submission" date="2025-08" db="UniProtKB">
        <authorList>
            <consortium name="RefSeq"/>
        </authorList>
    </citation>
    <scope>IDENTIFICATION</scope>
    <source>
        <tissue evidence="3">Blood</tissue>
    </source>
</reference>
<feature type="compositionally biased region" description="Basic and acidic residues" evidence="1">
    <location>
        <begin position="178"/>
        <end position="187"/>
    </location>
</feature>
<name>A0A6J3F9L4_SAPAP</name>
<dbReference type="Proteomes" id="UP000504640">
    <property type="component" value="Unplaced"/>
</dbReference>
<dbReference type="AlphaFoldDB" id="A0A6J3F9L4"/>
<feature type="compositionally biased region" description="Pro residues" evidence="1">
    <location>
        <begin position="74"/>
        <end position="83"/>
    </location>
</feature>
<feature type="compositionally biased region" description="Basic and acidic residues" evidence="1">
    <location>
        <begin position="87"/>
        <end position="107"/>
    </location>
</feature>
<dbReference type="GeneID" id="116528880"/>
<sequence>MVHPGGPRRLGAAFRFLHPPPPLKNSTRLGARAAVVVVPGRTARPAAQAPSQAAGLALGAARTSAHTRVGEGPAPRPPPPTRPPGWGEERRGEGSGKGRAPLADEPHLSNVENPNTSFKHLGNIQPRCAARMRPSPLPRRRPRPPPHSRPSQSRALGAAGPEAGLRGGVALPVTFARGEGRGGDSDRSAGAGTADEEQTLLGVFGTWRQSLLRGADARQETQGSGLLR</sequence>
<feature type="region of interest" description="Disordered" evidence="1">
    <location>
        <begin position="1"/>
        <end position="26"/>
    </location>
</feature>
<keyword evidence="2" id="KW-1185">Reference proteome</keyword>
<protein>
    <submittedName>
        <fullName evidence="3">Homeobox protein ARX-like</fullName>
    </submittedName>
</protein>
<gene>
    <name evidence="3" type="primary">LOC116528880</name>
</gene>
<accession>A0A6J3F9L4</accession>
<feature type="compositionally biased region" description="Low complexity" evidence="1">
    <location>
        <begin position="43"/>
        <end position="64"/>
    </location>
</feature>
<feature type="region of interest" description="Disordered" evidence="1">
    <location>
        <begin position="43"/>
        <end position="197"/>
    </location>
</feature>